<evidence type="ECO:0000256" key="1">
    <source>
        <dbReference type="SAM" id="MobiDB-lite"/>
    </source>
</evidence>
<feature type="region of interest" description="Disordered" evidence="1">
    <location>
        <begin position="33"/>
        <end position="54"/>
    </location>
</feature>
<dbReference type="PROSITE" id="PS51159">
    <property type="entry name" value="CBM21"/>
    <property type="match status" value="1"/>
</dbReference>
<proteinExistence type="predicted"/>
<organism evidence="3 4">
    <name type="scientific">Pagothenia borchgrevinki</name>
    <name type="common">Bald rockcod</name>
    <name type="synonym">Trematomus borchgrevinki</name>
    <dbReference type="NCBI Taxonomy" id="8213"/>
    <lineage>
        <taxon>Eukaryota</taxon>
        <taxon>Metazoa</taxon>
        <taxon>Chordata</taxon>
        <taxon>Craniata</taxon>
        <taxon>Vertebrata</taxon>
        <taxon>Euteleostomi</taxon>
        <taxon>Actinopterygii</taxon>
        <taxon>Neopterygii</taxon>
        <taxon>Teleostei</taxon>
        <taxon>Neoteleostei</taxon>
        <taxon>Acanthomorphata</taxon>
        <taxon>Eupercaria</taxon>
        <taxon>Perciformes</taxon>
        <taxon>Notothenioidei</taxon>
        <taxon>Nototheniidae</taxon>
        <taxon>Pagothenia</taxon>
    </lineage>
</organism>
<reference evidence="3 4" key="1">
    <citation type="journal article" date="2022" name="G3 (Bethesda)">
        <title>Evaluating Illumina-, Nanopore-, and PacBio-based genome assembly strategies with the bald notothen, Trematomus borchgrevinki.</title>
        <authorList>
            <person name="Rayamajhi N."/>
            <person name="Cheng C.C."/>
            <person name="Catchen J.M."/>
        </authorList>
    </citation>
    <scope>NUCLEOTIDE SEQUENCE [LARGE SCALE GENOMIC DNA]</scope>
    <source>
        <strain evidence="3">AGRC-2024</strain>
    </source>
</reference>
<dbReference type="PANTHER" id="PTHR12307">
    <property type="entry name" value="PROTEIN PHOSPHATASE 1 REGULATORY SUBUNIT"/>
    <property type="match status" value="1"/>
</dbReference>
<dbReference type="PANTHER" id="PTHR12307:SF13">
    <property type="entry name" value="PROTEIN PHOSPHATASE 1 REGULATORY SUBUNIT 3B"/>
    <property type="match status" value="1"/>
</dbReference>
<name>A0ABD2FHK8_PAGBO</name>
<dbReference type="AlphaFoldDB" id="A0ABD2FHK8"/>
<accession>A0ABD2FHK8</accession>
<evidence type="ECO:0000259" key="2">
    <source>
        <dbReference type="PROSITE" id="PS51159"/>
    </source>
</evidence>
<reference evidence="3 4" key="2">
    <citation type="journal article" date="2024" name="G3 (Bethesda)">
        <title>The genome of the cryopelagic Antarctic bald notothen, Trematomus borchgrevinki.</title>
        <authorList>
            <person name="Rayamajhi N."/>
            <person name="Rivera-Colon A.G."/>
            <person name="Minhas B.F."/>
            <person name="Cheng C.C."/>
            <person name="Catchen J.M."/>
        </authorList>
    </citation>
    <scope>NUCLEOTIDE SEQUENCE [LARGE SCALE GENOMIC DNA]</scope>
    <source>
        <strain evidence="3">AGRC-2024</strain>
    </source>
</reference>
<evidence type="ECO:0000313" key="4">
    <source>
        <dbReference type="Proteomes" id="UP001619887"/>
    </source>
</evidence>
<keyword evidence="4" id="KW-1185">Reference proteome</keyword>
<comment type="caution">
    <text evidence="3">The sequence shown here is derived from an EMBL/GenBank/DDBJ whole genome shotgun (WGS) entry which is preliminary data.</text>
</comment>
<dbReference type="Pfam" id="PF03370">
    <property type="entry name" value="CBM_21"/>
    <property type="match status" value="1"/>
</dbReference>
<sequence>MILTSGCSPPPIMPVDIMPLFLSSSSEDFLYISSSEPREASPEEPSCRKESGKKKKQVTFADHRGLALTRVKVFCPFSDVRIPRRVRKRLSSSLKDLQDSLVLDLQDSLVLDSQDLKNSLRVRQSLSSSPQDSLVLDFDPPASDYLSFRRRLDSDQVCLSHCVLDGGVLSGSVRVRNVCFQKAVKLRLSMDGWRSHRDLDCDFETDSYPSAGSDSFSFSFLLPPRLQTGEFAVCFQTGGGQEFWDSNQGQNYRIVPASKKTRRPDNASGFGVHFDRYGSPSCSHGILPDWPSYARYENTGPYY</sequence>
<dbReference type="EMBL" id="JBIYXZ010002089">
    <property type="protein sequence ID" value="KAL3041116.1"/>
    <property type="molecule type" value="Genomic_DNA"/>
</dbReference>
<dbReference type="InterPro" id="IPR005036">
    <property type="entry name" value="CBM21_dom"/>
</dbReference>
<dbReference type="Proteomes" id="UP001619887">
    <property type="component" value="Unassembled WGS sequence"/>
</dbReference>
<dbReference type="InterPro" id="IPR038175">
    <property type="entry name" value="CBM21_dom_sf"/>
</dbReference>
<gene>
    <name evidence="3" type="ORF">OYC64_019341</name>
</gene>
<protein>
    <recommendedName>
        <fullName evidence="2">CBM21 domain-containing protein</fullName>
    </recommendedName>
</protein>
<dbReference type="Gene3D" id="2.60.40.2440">
    <property type="entry name" value="Carbohydrate binding type-21 domain"/>
    <property type="match status" value="1"/>
</dbReference>
<feature type="domain" description="CBM21" evidence="2">
    <location>
        <begin position="149"/>
        <end position="255"/>
    </location>
</feature>
<evidence type="ECO:0000313" key="3">
    <source>
        <dbReference type="EMBL" id="KAL3041116.1"/>
    </source>
</evidence>
<dbReference type="InterPro" id="IPR050782">
    <property type="entry name" value="PP1_regulatory_subunit_3"/>
</dbReference>
<feature type="compositionally biased region" description="Basic and acidic residues" evidence="1">
    <location>
        <begin position="36"/>
        <end position="50"/>
    </location>
</feature>